<dbReference type="PANTHER" id="PTHR17537">
    <property type="entry name" value="TRANSDUCER OF ERBB2 TOB"/>
    <property type="match status" value="1"/>
</dbReference>
<protein>
    <submittedName>
        <fullName evidence="5">Transducer of ERBB2, 1a</fullName>
    </submittedName>
</protein>
<reference evidence="5" key="2">
    <citation type="submission" date="2025-09" db="UniProtKB">
        <authorList>
            <consortium name="Ensembl"/>
        </authorList>
    </citation>
    <scope>IDENTIFICATION</scope>
</reference>
<evidence type="ECO:0000256" key="2">
    <source>
        <dbReference type="ARBA" id="ARBA00022553"/>
    </source>
</evidence>
<keyword evidence="2" id="KW-0597">Phosphoprotein</keyword>
<dbReference type="SMART" id="SM00099">
    <property type="entry name" value="btg1"/>
    <property type="match status" value="1"/>
</dbReference>
<evidence type="ECO:0000256" key="3">
    <source>
        <dbReference type="SAM" id="MobiDB-lite"/>
    </source>
</evidence>
<dbReference type="SUPFAM" id="SSF160696">
    <property type="entry name" value="BTG domain-like"/>
    <property type="match status" value="1"/>
</dbReference>
<dbReference type="GeneTree" id="ENSGT00940000154208"/>
<dbReference type="Proteomes" id="UP000694388">
    <property type="component" value="Unplaced"/>
</dbReference>
<dbReference type="AlphaFoldDB" id="A0A8C4R397"/>
<dbReference type="PROSITE" id="PS01203">
    <property type="entry name" value="BTG_2"/>
    <property type="match status" value="1"/>
</dbReference>
<accession>A0A8C4R397</accession>
<dbReference type="FunFam" id="3.90.640.90:FF:000001">
    <property type="entry name" value="TOB1 isoform 1"/>
    <property type="match status" value="1"/>
</dbReference>
<evidence type="ECO:0000256" key="1">
    <source>
        <dbReference type="ARBA" id="ARBA00007989"/>
    </source>
</evidence>
<organism evidence="5 6">
    <name type="scientific">Eptatretus burgeri</name>
    <name type="common">Inshore hagfish</name>
    <dbReference type="NCBI Taxonomy" id="7764"/>
    <lineage>
        <taxon>Eukaryota</taxon>
        <taxon>Metazoa</taxon>
        <taxon>Chordata</taxon>
        <taxon>Craniata</taxon>
        <taxon>Vertebrata</taxon>
        <taxon>Cyclostomata</taxon>
        <taxon>Myxini</taxon>
        <taxon>Myxiniformes</taxon>
        <taxon>Myxinidae</taxon>
        <taxon>Eptatretinae</taxon>
        <taxon>Eptatretus</taxon>
    </lineage>
</organism>
<feature type="region of interest" description="Disordered" evidence="3">
    <location>
        <begin position="210"/>
        <end position="268"/>
    </location>
</feature>
<dbReference type="Pfam" id="PF07742">
    <property type="entry name" value="BTG"/>
    <property type="match status" value="1"/>
</dbReference>
<reference evidence="5" key="1">
    <citation type="submission" date="2025-08" db="UniProtKB">
        <authorList>
            <consortium name="Ensembl"/>
        </authorList>
    </citation>
    <scope>IDENTIFICATION</scope>
</reference>
<dbReference type="PANTHER" id="PTHR17537:SF5">
    <property type="entry name" value="TRANSDUCER OF ERBB2, ISOFORM A"/>
    <property type="match status" value="1"/>
</dbReference>
<feature type="domain" description="Anti-proliferative protein" evidence="4">
    <location>
        <begin position="163"/>
        <end position="182"/>
    </location>
</feature>
<name>A0A8C4R397_EPTBU</name>
<evidence type="ECO:0000259" key="4">
    <source>
        <dbReference type="PROSITE" id="PS01203"/>
    </source>
</evidence>
<dbReference type="Gene3D" id="3.90.640.90">
    <property type="entry name" value="Anti-proliferative protein, N-terminal domain"/>
    <property type="match status" value="1"/>
</dbReference>
<dbReference type="GO" id="GO:0005737">
    <property type="term" value="C:cytoplasm"/>
    <property type="evidence" value="ECO:0007669"/>
    <property type="project" value="TreeGrafter"/>
</dbReference>
<dbReference type="GO" id="GO:0005634">
    <property type="term" value="C:nucleus"/>
    <property type="evidence" value="ECO:0007669"/>
    <property type="project" value="TreeGrafter"/>
</dbReference>
<feature type="region of interest" description="Disordered" evidence="3">
    <location>
        <begin position="287"/>
        <end position="347"/>
    </location>
</feature>
<proteinExistence type="inferred from homology"/>
<comment type="similarity">
    <text evidence="1">Belongs to the BTG family.</text>
</comment>
<sequence length="420" mass="43629">MSDNPAIEACFESSSTIFLVSINKGAIETPRLLAGNVSGVRVCFLKNAWGQKTEGNNGGRAGRQDGCGGEQRNCTATMQLEVQVALNFIISYLYNKLPRRRVNIFGEELERLLRAKYEGHWYPERPYRGSGYRCVHVGETVDPIIEQAARESGLDVADVRAHLPAELSVWVDPAEVSYQIGEKGPVKVLYAEAAESVGSSEGTVTAELGVERQPSESRSNGFNPHAPLFLPVSEAGVSGNGSGTNGSGPSSCGSPSPPAASPTFLPRVPQPLTFTTAAFAATKFGSTKMKSVGNGGRRNGNTGSLAPGAPLSHRTSPTQGLLGKATPGALGPFGAQSGGPAVKSPPGKELLFPGLAGGSLPPLFGRDGPLASPGAAQFGAAFDLFPSFGPLGEKPGYLEGLGLPPLQYSAPALQPVIMAS</sequence>
<dbReference type="Ensembl" id="ENSEBUT00000024682.1">
    <property type="protein sequence ID" value="ENSEBUP00000024106.1"/>
    <property type="gene ID" value="ENSEBUG00000014847.1"/>
</dbReference>
<dbReference type="GO" id="GO:0003714">
    <property type="term" value="F:transcription corepressor activity"/>
    <property type="evidence" value="ECO:0007669"/>
    <property type="project" value="TreeGrafter"/>
</dbReference>
<dbReference type="PRINTS" id="PR00310">
    <property type="entry name" value="ANTIPRLFBTG1"/>
</dbReference>
<dbReference type="InterPro" id="IPR015676">
    <property type="entry name" value="Tob1/2"/>
</dbReference>
<evidence type="ECO:0000313" key="5">
    <source>
        <dbReference type="Ensembl" id="ENSEBUP00000024106.1"/>
    </source>
</evidence>
<dbReference type="InterPro" id="IPR036054">
    <property type="entry name" value="BTG-like_sf"/>
</dbReference>
<dbReference type="InterPro" id="IPR002087">
    <property type="entry name" value="Anti_prolifrtn"/>
</dbReference>
<evidence type="ECO:0000313" key="6">
    <source>
        <dbReference type="Proteomes" id="UP000694388"/>
    </source>
</evidence>
<keyword evidence="6" id="KW-1185">Reference proteome</keyword>